<evidence type="ECO:0000259" key="1">
    <source>
        <dbReference type="PROSITE" id="PS51379"/>
    </source>
</evidence>
<dbReference type="InterPro" id="IPR051460">
    <property type="entry name" value="HdrC_iron-sulfur_subunit"/>
</dbReference>
<feature type="domain" description="4Fe-4S ferredoxin-type" evidence="1">
    <location>
        <begin position="26"/>
        <end position="56"/>
    </location>
</feature>
<dbReference type="PANTHER" id="PTHR43255">
    <property type="entry name" value="IRON-SULFUR-BINDING OXIDOREDUCTASE FADF-RELATED-RELATED"/>
    <property type="match status" value="1"/>
</dbReference>
<dbReference type="PANTHER" id="PTHR43255:SF2">
    <property type="entry name" value="HETERODISULFIDE REDUCTASE RELATED PROTEIN"/>
    <property type="match status" value="1"/>
</dbReference>
<dbReference type="InterPro" id="IPR017900">
    <property type="entry name" value="4Fe4S_Fe_S_CS"/>
</dbReference>
<comment type="caution">
    <text evidence="2">The sequence shown here is derived from an EMBL/GenBank/DDBJ whole genome shotgun (WGS) entry which is preliminary data.</text>
</comment>
<feature type="domain" description="4Fe-4S ferredoxin-type" evidence="1">
    <location>
        <begin position="69"/>
        <end position="101"/>
    </location>
</feature>
<gene>
    <name evidence="2" type="ORF">ASZ90_018316</name>
</gene>
<organism evidence="2">
    <name type="scientific">hydrocarbon metagenome</name>
    <dbReference type="NCBI Taxonomy" id="938273"/>
    <lineage>
        <taxon>unclassified sequences</taxon>
        <taxon>metagenomes</taxon>
        <taxon>ecological metagenomes</taxon>
    </lineage>
</organism>
<dbReference type="InterPro" id="IPR017896">
    <property type="entry name" value="4Fe4S_Fe-S-bd"/>
</dbReference>
<dbReference type="GO" id="GO:0051912">
    <property type="term" value="F:CoB--CoM heterodisulfide reductase activity"/>
    <property type="evidence" value="ECO:0007669"/>
    <property type="project" value="UniProtKB-EC"/>
</dbReference>
<evidence type="ECO:0000313" key="2">
    <source>
        <dbReference type="EMBL" id="KUG04309.1"/>
    </source>
</evidence>
<dbReference type="EC" id="1.8.98.1" evidence="2"/>
<dbReference type="PROSITE" id="PS00198">
    <property type="entry name" value="4FE4S_FER_1"/>
    <property type="match status" value="1"/>
</dbReference>
<dbReference type="PROSITE" id="PS51379">
    <property type="entry name" value="4FE4S_FER_2"/>
    <property type="match status" value="2"/>
</dbReference>
<dbReference type="AlphaFoldDB" id="A0A0W8E6Q0"/>
<dbReference type="SUPFAM" id="SSF46548">
    <property type="entry name" value="alpha-helical ferredoxin"/>
    <property type="match status" value="1"/>
</dbReference>
<dbReference type="GO" id="GO:0051536">
    <property type="term" value="F:iron-sulfur cluster binding"/>
    <property type="evidence" value="ECO:0007669"/>
    <property type="project" value="InterPro"/>
</dbReference>
<name>A0A0W8E6Q0_9ZZZZ</name>
<dbReference type="InterPro" id="IPR009051">
    <property type="entry name" value="Helical_ferredxn"/>
</dbReference>
<accession>A0A0W8E6Q0</accession>
<dbReference type="Pfam" id="PF13183">
    <property type="entry name" value="Fer4_8"/>
    <property type="match status" value="1"/>
</dbReference>
<dbReference type="EMBL" id="LNQE01001853">
    <property type="protein sequence ID" value="KUG04309.1"/>
    <property type="molecule type" value="Genomic_DNA"/>
</dbReference>
<keyword evidence="2" id="KW-0560">Oxidoreductase</keyword>
<protein>
    <submittedName>
        <fullName evidence="2">Cob--com heterodisulfide reductase subunit c</fullName>
        <ecNumber evidence="2">1.8.98.1</ecNumber>
    </submittedName>
</protein>
<dbReference type="GO" id="GO:0005886">
    <property type="term" value="C:plasma membrane"/>
    <property type="evidence" value="ECO:0007669"/>
    <property type="project" value="TreeGrafter"/>
</dbReference>
<dbReference type="Gene3D" id="1.10.1060.10">
    <property type="entry name" value="Alpha-helical ferredoxin"/>
    <property type="match status" value="1"/>
</dbReference>
<proteinExistence type="predicted"/>
<sequence>MLNTEDFYHVWRIDQTSNSLREEIKEYCHTDIEMCLECGKCSGGCSNAHIFDITPRKIIQLIKMGEEAKLLKMDALWSCVACQLCVDRCPSSINIPRIMDYMREKAYKQGVPATRPNVELFHELMLGHIKRFGRVPEALLSVEFNIRSKQYTKDAEMGMKMFFKGKLNPIPARVKNIQQVQRMFRNIPAQREG</sequence>
<reference evidence="2" key="1">
    <citation type="journal article" date="2015" name="Proc. Natl. Acad. Sci. U.S.A.">
        <title>Networks of energetic and metabolic interactions define dynamics in microbial communities.</title>
        <authorList>
            <person name="Embree M."/>
            <person name="Liu J.K."/>
            <person name="Al-Bassam M.M."/>
            <person name="Zengler K."/>
        </authorList>
    </citation>
    <scope>NUCLEOTIDE SEQUENCE</scope>
</reference>